<comment type="caution">
    <text evidence="1">The sequence shown here is derived from an EMBL/GenBank/DDBJ whole genome shotgun (WGS) entry which is preliminary data.</text>
</comment>
<reference evidence="1 2" key="1">
    <citation type="journal article" date="2014" name="Genome Announc.">
        <title>Draft genome sequences of eight enterohepatic helicobacter species isolated from both laboratory and wild rodents.</title>
        <authorList>
            <person name="Sheh A."/>
            <person name="Shen Z."/>
            <person name="Fox J.G."/>
        </authorList>
    </citation>
    <scope>NUCLEOTIDE SEQUENCE [LARGE SCALE GENOMIC DNA]</scope>
    <source>
        <strain evidence="1 2">MIT 09-6949</strain>
    </source>
</reference>
<keyword evidence="2" id="KW-1185">Reference proteome</keyword>
<gene>
    <name evidence="1" type="ORF">LS71_001565</name>
</gene>
<sequence>MSEVLHENDIYTQNLDTQITLLQQCQRDKGFTSCLACKQLIGCEVRQAYVKAVYESMSKGQQGGFDFN</sequence>
<dbReference type="Proteomes" id="UP000029733">
    <property type="component" value="Unassembled WGS sequence"/>
</dbReference>
<dbReference type="STRING" id="1677920.LS71_00265"/>
<dbReference type="EMBL" id="JRPR02000001">
    <property type="protein sequence ID" value="TLD97466.1"/>
    <property type="molecule type" value="Genomic_DNA"/>
</dbReference>
<proteinExistence type="predicted"/>
<organism evidence="1 2">
    <name type="scientific">Helicobacter jaachi</name>
    <dbReference type="NCBI Taxonomy" id="1677920"/>
    <lineage>
        <taxon>Bacteria</taxon>
        <taxon>Pseudomonadati</taxon>
        <taxon>Campylobacterota</taxon>
        <taxon>Epsilonproteobacteria</taxon>
        <taxon>Campylobacterales</taxon>
        <taxon>Helicobacteraceae</taxon>
        <taxon>Helicobacter</taxon>
    </lineage>
</organism>
<dbReference type="RefSeq" id="WP_034352080.1">
    <property type="nucleotide sequence ID" value="NZ_JRPR02000001.1"/>
</dbReference>
<accession>A0A4U8TBZ2</accession>
<name>A0A4U8TBZ2_9HELI</name>
<protein>
    <submittedName>
        <fullName evidence="1">Uncharacterized protein</fullName>
    </submittedName>
</protein>
<dbReference type="OrthoDB" id="5334833at2"/>
<evidence type="ECO:0000313" key="2">
    <source>
        <dbReference type="Proteomes" id="UP000029733"/>
    </source>
</evidence>
<evidence type="ECO:0000313" key="1">
    <source>
        <dbReference type="EMBL" id="TLD97466.1"/>
    </source>
</evidence>
<dbReference type="AlphaFoldDB" id="A0A4U8TBZ2"/>